<evidence type="ECO:0000256" key="7">
    <source>
        <dbReference type="HAMAP-Rule" id="MF_00382"/>
    </source>
</evidence>
<dbReference type="Proteomes" id="UP000178435">
    <property type="component" value="Unassembled WGS sequence"/>
</dbReference>
<evidence type="ECO:0000256" key="4">
    <source>
        <dbReference type="ARBA" id="ARBA00022980"/>
    </source>
</evidence>
<name>A0A1F7RXH2_9BACT</name>
<dbReference type="GO" id="GO:0019843">
    <property type="term" value="F:rRNA binding"/>
    <property type="evidence" value="ECO:0007669"/>
    <property type="project" value="UniProtKB-UniRule"/>
</dbReference>
<dbReference type="SUPFAM" id="SSF74731">
    <property type="entry name" value="Ribosomal protein L20"/>
    <property type="match status" value="1"/>
</dbReference>
<dbReference type="HAMAP" id="MF_00382">
    <property type="entry name" value="Ribosomal_bL20"/>
    <property type="match status" value="1"/>
</dbReference>
<proteinExistence type="inferred from homology"/>
<dbReference type="Gene3D" id="6.10.160.10">
    <property type="match status" value="1"/>
</dbReference>
<accession>A0A1F7RXH2</accession>
<evidence type="ECO:0000313" key="10">
    <source>
        <dbReference type="Proteomes" id="UP000178435"/>
    </source>
</evidence>
<keyword evidence="2 7" id="KW-0699">rRNA-binding</keyword>
<evidence type="ECO:0000256" key="8">
    <source>
        <dbReference type="RuleBase" id="RU000560"/>
    </source>
</evidence>
<dbReference type="Gene3D" id="1.10.1900.20">
    <property type="entry name" value="Ribosomal protein L20"/>
    <property type="match status" value="1"/>
</dbReference>
<dbReference type="CDD" id="cd07026">
    <property type="entry name" value="Ribosomal_L20"/>
    <property type="match status" value="1"/>
</dbReference>
<dbReference type="Pfam" id="PF00453">
    <property type="entry name" value="Ribosomal_L20"/>
    <property type="match status" value="1"/>
</dbReference>
<dbReference type="InterPro" id="IPR005813">
    <property type="entry name" value="Ribosomal_bL20"/>
</dbReference>
<evidence type="ECO:0000256" key="1">
    <source>
        <dbReference type="ARBA" id="ARBA00007698"/>
    </source>
</evidence>
<sequence>MPRAKRGFKARRRRKKLLGMAKGYFGSKSRAYTIAAQQILKSLAYSYIGRKNKKRDFRSLWIIRLNAAARLNGISYSKLICGLNKANIKINRKSLSELAIKDPAAFTEVVSIAKSNLA</sequence>
<dbReference type="GO" id="GO:0003735">
    <property type="term" value="F:structural constituent of ribosome"/>
    <property type="evidence" value="ECO:0007669"/>
    <property type="project" value="InterPro"/>
</dbReference>
<comment type="caution">
    <text evidence="9">The sequence shown here is derived from an EMBL/GenBank/DDBJ whole genome shotgun (WGS) entry which is preliminary data.</text>
</comment>
<keyword evidence="4 7" id="KW-0689">Ribosomal protein</keyword>
<dbReference type="InterPro" id="IPR035566">
    <property type="entry name" value="Ribosomal_protein_bL20_C"/>
</dbReference>
<dbReference type="AlphaFoldDB" id="A0A1F7RXH2"/>
<evidence type="ECO:0000256" key="6">
    <source>
        <dbReference type="ARBA" id="ARBA00035172"/>
    </source>
</evidence>
<keyword evidence="5 7" id="KW-0687">Ribonucleoprotein</keyword>
<keyword evidence="3 7" id="KW-0694">RNA-binding</keyword>
<comment type="function">
    <text evidence="7 8">Binds directly to 23S ribosomal RNA and is necessary for the in vitro assembly process of the 50S ribosomal subunit. It is not involved in the protein synthesizing functions of that subunit.</text>
</comment>
<evidence type="ECO:0000313" key="9">
    <source>
        <dbReference type="EMBL" id="OGL46161.1"/>
    </source>
</evidence>
<dbReference type="GO" id="GO:0000027">
    <property type="term" value="P:ribosomal large subunit assembly"/>
    <property type="evidence" value="ECO:0007669"/>
    <property type="project" value="UniProtKB-UniRule"/>
</dbReference>
<dbReference type="NCBIfam" id="TIGR01032">
    <property type="entry name" value="rplT_bact"/>
    <property type="match status" value="1"/>
</dbReference>
<dbReference type="EMBL" id="MGDF01000059">
    <property type="protein sequence ID" value="OGL46161.1"/>
    <property type="molecule type" value="Genomic_DNA"/>
</dbReference>
<dbReference type="PANTHER" id="PTHR10986">
    <property type="entry name" value="39S RIBOSOMAL PROTEIN L20"/>
    <property type="match status" value="1"/>
</dbReference>
<protein>
    <recommendedName>
        <fullName evidence="6 7">Large ribosomal subunit protein bL20</fullName>
    </recommendedName>
</protein>
<evidence type="ECO:0000256" key="5">
    <source>
        <dbReference type="ARBA" id="ARBA00023274"/>
    </source>
</evidence>
<dbReference type="PROSITE" id="PS00937">
    <property type="entry name" value="RIBOSOMAL_L20"/>
    <property type="match status" value="1"/>
</dbReference>
<dbReference type="FunFam" id="1.10.1900.20:FF:000001">
    <property type="entry name" value="50S ribosomal protein L20"/>
    <property type="match status" value="1"/>
</dbReference>
<gene>
    <name evidence="7" type="primary">rplT</name>
    <name evidence="9" type="ORF">A2149_01985</name>
</gene>
<organism evidence="9 10">
    <name type="scientific">Candidatus Schekmanbacteria bacterium RBG_16_38_11</name>
    <dbReference type="NCBI Taxonomy" id="1817880"/>
    <lineage>
        <taxon>Bacteria</taxon>
        <taxon>Candidatus Schekmaniibacteriota</taxon>
    </lineage>
</organism>
<reference evidence="9 10" key="1">
    <citation type="journal article" date="2016" name="Nat. Commun.">
        <title>Thousands of microbial genomes shed light on interconnected biogeochemical processes in an aquifer system.</title>
        <authorList>
            <person name="Anantharaman K."/>
            <person name="Brown C.T."/>
            <person name="Hug L.A."/>
            <person name="Sharon I."/>
            <person name="Castelle C.J."/>
            <person name="Probst A.J."/>
            <person name="Thomas B.C."/>
            <person name="Singh A."/>
            <person name="Wilkins M.J."/>
            <person name="Karaoz U."/>
            <person name="Brodie E.L."/>
            <person name="Williams K.H."/>
            <person name="Hubbard S.S."/>
            <person name="Banfield J.F."/>
        </authorList>
    </citation>
    <scope>NUCLEOTIDE SEQUENCE [LARGE SCALE GENOMIC DNA]</scope>
</reference>
<comment type="similarity">
    <text evidence="1 7 8">Belongs to the bacterial ribosomal protein bL20 family.</text>
</comment>
<dbReference type="GO" id="GO:1990904">
    <property type="term" value="C:ribonucleoprotein complex"/>
    <property type="evidence" value="ECO:0007669"/>
    <property type="project" value="UniProtKB-KW"/>
</dbReference>
<dbReference type="PRINTS" id="PR00062">
    <property type="entry name" value="RIBOSOMALL20"/>
</dbReference>
<dbReference type="GO" id="GO:0005840">
    <property type="term" value="C:ribosome"/>
    <property type="evidence" value="ECO:0007669"/>
    <property type="project" value="UniProtKB-KW"/>
</dbReference>
<evidence type="ECO:0000256" key="2">
    <source>
        <dbReference type="ARBA" id="ARBA00022730"/>
    </source>
</evidence>
<dbReference type="InterPro" id="IPR049946">
    <property type="entry name" value="RIBOSOMAL_L20_CS"/>
</dbReference>
<evidence type="ECO:0000256" key="3">
    <source>
        <dbReference type="ARBA" id="ARBA00022884"/>
    </source>
</evidence>
<dbReference type="GO" id="GO:0006412">
    <property type="term" value="P:translation"/>
    <property type="evidence" value="ECO:0007669"/>
    <property type="project" value="InterPro"/>
</dbReference>